<protein>
    <submittedName>
        <fullName evidence="1">Uncharacterized protein</fullName>
    </submittedName>
</protein>
<reference evidence="1" key="1">
    <citation type="journal article" date="2021" name="Proc. Natl. Acad. Sci. U.S.A.">
        <title>A Catalog of Tens of Thousands of Viruses from Human Metagenomes Reveals Hidden Associations with Chronic Diseases.</title>
        <authorList>
            <person name="Tisza M.J."/>
            <person name="Buck C.B."/>
        </authorList>
    </citation>
    <scope>NUCLEOTIDE SEQUENCE</scope>
    <source>
        <strain evidence="1">CtASH1</strain>
    </source>
</reference>
<proteinExistence type="predicted"/>
<evidence type="ECO:0000313" key="1">
    <source>
        <dbReference type="EMBL" id="DAG97945.1"/>
    </source>
</evidence>
<accession>A0A8S5VTY3</accession>
<dbReference type="EMBL" id="BK035393">
    <property type="protein sequence ID" value="DAG97945.1"/>
    <property type="molecule type" value="Genomic_DNA"/>
</dbReference>
<organism evidence="1">
    <name type="scientific">Ackermannviridae sp</name>
    <dbReference type="NCBI Taxonomy" id="2831612"/>
    <lineage>
        <taxon>Viruses</taxon>
        <taxon>Duplodnaviria</taxon>
        <taxon>Heunggongvirae</taxon>
        <taxon>Uroviricota</taxon>
        <taxon>Caudoviricetes</taxon>
        <taxon>Pantevenvirales</taxon>
        <taxon>Ackermannviridae</taxon>
    </lineage>
</organism>
<sequence length="49" mass="5490">MLFSDDPNRFSSMSSDKDEVLSLNLEVLEAMKTTPNFSECKESAFLEVG</sequence>
<name>A0A8S5VTY3_9CAUD</name>